<gene>
    <name evidence="2" type="ORF">M1B34_27145</name>
    <name evidence="3" type="ORF">M1B35_18190</name>
</gene>
<protein>
    <submittedName>
        <fullName evidence="2">Alpha/beta hydrolase</fullName>
    </submittedName>
</protein>
<dbReference type="SUPFAM" id="SSF53474">
    <property type="entry name" value="alpha/beta-Hydrolases"/>
    <property type="match status" value="1"/>
</dbReference>
<dbReference type="AlphaFoldDB" id="A0A9X1Z114"/>
<dbReference type="EMBL" id="JALQCW010000080">
    <property type="protein sequence ID" value="MCK9801254.1"/>
    <property type="molecule type" value="Genomic_DNA"/>
</dbReference>
<name>A0A9X1Z114_9PSED</name>
<evidence type="ECO:0000259" key="1">
    <source>
        <dbReference type="Pfam" id="PF12146"/>
    </source>
</evidence>
<feature type="domain" description="Serine aminopeptidase S33" evidence="1">
    <location>
        <begin position="63"/>
        <end position="292"/>
    </location>
</feature>
<evidence type="ECO:0000313" key="4">
    <source>
        <dbReference type="Proteomes" id="UP001155059"/>
    </source>
</evidence>
<dbReference type="InterPro" id="IPR000073">
    <property type="entry name" value="AB_hydrolase_1"/>
</dbReference>
<dbReference type="RefSeq" id="WP_268262694.1">
    <property type="nucleotide sequence ID" value="NZ_JALQCW010000080.1"/>
</dbReference>
<dbReference type="Proteomes" id="UP001155059">
    <property type="component" value="Unassembled WGS sequence"/>
</dbReference>
<evidence type="ECO:0000313" key="5">
    <source>
        <dbReference type="Proteomes" id="UP001155163"/>
    </source>
</evidence>
<organism evidence="2 4">
    <name type="scientific">Pseudomonas morbosilactucae</name>
    <dbReference type="NCBI Taxonomy" id="2938197"/>
    <lineage>
        <taxon>Bacteria</taxon>
        <taxon>Pseudomonadati</taxon>
        <taxon>Pseudomonadota</taxon>
        <taxon>Gammaproteobacteria</taxon>
        <taxon>Pseudomonadales</taxon>
        <taxon>Pseudomonadaceae</taxon>
        <taxon>Pseudomonas</taxon>
    </lineage>
</organism>
<evidence type="ECO:0000313" key="3">
    <source>
        <dbReference type="EMBL" id="MCK9816001.1"/>
    </source>
</evidence>
<sequence>MSATFDPDHLRASLQSLDACQPLSAQAQAYQRFYGLDLPVASRLGRFQVGAYEVVSQVWWPEQPVATMFLFHGFYDHMGLYRHVIEWALARQFVVIACDLPGHGLSSGERASIDDFAVYQAVMEGLFEQARSLALPQPWHLFGQSTGGAIVIDHLLNHGAQSPAQGQVILLSPLVRPRSWGWSILSYYLLRPFVTGIARRFSENSHDLGFLSFLQADPLQPLRLPTAWVGALARWIKRLEAAPSSSRRPLIVQGQQDMTVDWQHNLQVICGKFDQPEVLMLPEARHHLANETANFRQQYFAFLTQRL</sequence>
<proteinExistence type="predicted"/>
<evidence type="ECO:0000313" key="2">
    <source>
        <dbReference type="EMBL" id="MCK9801254.1"/>
    </source>
</evidence>
<keyword evidence="5" id="KW-1185">Reference proteome</keyword>
<dbReference type="Proteomes" id="UP001155163">
    <property type="component" value="Unassembled WGS sequence"/>
</dbReference>
<reference evidence="4 5" key="2">
    <citation type="journal article" date="2023" name="Plant Pathol.">
        <title>Dismantling and reorganizing Pseudomonas marginalis sensu#lato.</title>
        <authorList>
            <person name="Sawada H."/>
            <person name="Fujikawa T."/>
            <person name="Satou M."/>
        </authorList>
    </citation>
    <scope>NUCLEOTIDE SEQUENCE [LARGE SCALE GENOMIC DNA]</scope>
    <source>
        <strain evidence="2 4">MAFF 302030</strain>
        <strain evidence="3 5">MAFF 302046</strain>
    </source>
</reference>
<comment type="caution">
    <text evidence="2">The sequence shown here is derived from an EMBL/GenBank/DDBJ whole genome shotgun (WGS) entry which is preliminary data.</text>
</comment>
<dbReference type="InterPro" id="IPR029058">
    <property type="entry name" value="AB_hydrolase_fold"/>
</dbReference>
<dbReference type="PRINTS" id="PR00111">
    <property type="entry name" value="ABHYDROLASE"/>
</dbReference>
<dbReference type="InterPro" id="IPR051044">
    <property type="entry name" value="MAG_DAG_Lipase"/>
</dbReference>
<dbReference type="EMBL" id="JALQCX010000033">
    <property type="protein sequence ID" value="MCK9816001.1"/>
    <property type="molecule type" value="Genomic_DNA"/>
</dbReference>
<dbReference type="GO" id="GO:0016787">
    <property type="term" value="F:hydrolase activity"/>
    <property type="evidence" value="ECO:0007669"/>
    <property type="project" value="UniProtKB-KW"/>
</dbReference>
<dbReference type="Gene3D" id="3.40.50.1820">
    <property type="entry name" value="alpha/beta hydrolase"/>
    <property type="match status" value="1"/>
</dbReference>
<reference evidence="4 5" key="1">
    <citation type="journal article" date="2022" name="Int. J. Syst. Evol. Microbiol.">
        <title>Pseudomonas aegrilactucae sp. nov. and Pseudomonas morbosilactucae sp. nov., pathogens causing bacterial rot of lettuce in Japan.</title>
        <authorList>
            <person name="Sawada H."/>
            <person name="Fujikawa T."/>
            <person name="Satou M."/>
        </authorList>
    </citation>
    <scope>NUCLEOTIDE SEQUENCE [LARGE SCALE GENOMIC DNA]</scope>
    <source>
        <strain evidence="2 4">MAFF 302030</strain>
        <strain evidence="3 5">MAFF 302046</strain>
    </source>
</reference>
<dbReference type="Pfam" id="PF12146">
    <property type="entry name" value="Hydrolase_4"/>
    <property type="match status" value="1"/>
</dbReference>
<dbReference type="PANTHER" id="PTHR11614">
    <property type="entry name" value="PHOSPHOLIPASE-RELATED"/>
    <property type="match status" value="1"/>
</dbReference>
<accession>A0A9X1Z114</accession>
<dbReference type="InterPro" id="IPR022742">
    <property type="entry name" value="Hydrolase_4"/>
</dbReference>
<keyword evidence="2" id="KW-0378">Hydrolase</keyword>